<evidence type="ECO:0000313" key="2">
    <source>
        <dbReference type="EMBL" id="GFY71918.1"/>
    </source>
</evidence>
<sequence length="253" mass="28213">MHVNSNKASPILSEAPNTDIPPLRRTRSVCRLEVPSFKIPKVSGIVGYLAIVTSSPELCPWGSTAFLPSPPLKSKFRILKRSVAKVTITHKKLRTEVNLSPSVPHRLPSLRPCPRPLRWVSPQAVQHPHKTLRRALLRSLSSILQGQSRFSKRKALPRESILLPTPPPVTADARNCSSNPHKASVRRPASRTTSPNPSPPSTETTPQRTSLCRFEKTKISYLATSMLLWQAPTIWNLLFSPSARHNIHLNINQ</sequence>
<keyword evidence="3" id="KW-1185">Reference proteome</keyword>
<name>A0A8X6YGJ1_9ARAC</name>
<organism evidence="2 3">
    <name type="scientific">Trichonephila inaurata madagascariensis</name>
    <dbReference type="NCBI Taxonomy" id="2747483"/>
    <lineage>
        <taxon>Eukaryota</taxon>
        <taxon>Metazoa</taxon>
        <taxon>Ecdysozoa</taxon>
        <taxon>Arthropoda</taxon>
        <taxon>Chelicerata</taxon>
        <taxon>Arachnida</taxon>
        <taxon>Araneae</taxon>
        <taxon>Araneomorphae</taxon>
        <taxon>Entelegynae</taxon>
        <taxon>Araneoidea</taxon>
        <taxon>Nephilidae</taxon>
        <taxon>Trichonephila</taxon>
        <taxon>Trichonephila inaurata</taxon>
    </lineage>
</organism>
<gene>
    <name evidence="2" type="ORF">TNIN_433271</name>
</gene>
<protein>
    <submittedName>
        <fullName evidence="2">Uncharacterized protein</fullName>
    </submittedName>
</protein>
<feature type="compositionally biased region" description="Low complexity" evidence="1">
    <location>
        <begin position="190"/>
        <end position="210"/>
    </location>
</feature>
<dbReference type="Proteomes" id="UP000886998">
    <property type="component" value="Unassembled WGS sequence"/>
</dbReference>
<dbReference type="AlphaFoldDB" id="A0A8X6YGJ1"/>
<evidence type="ECO:0000256" key="1">
    <source>
        <dbReference type="SAM" id="MobiDB-lite"/>
    </source>
</evidence>
<evidence type="ECO:0000313" key="3">
    <source>
        <dbReference type="Proteomes" id="UP000886998"/>
    </source>
</evidence>
<comment type="caution">
    <text evidence="2">The sequence shown here is derived from an EMBL/GenBank/DDBJ whole genome shotgun (WGS) entry which is preliminary data.</text>
</comment>
<accession>A0A8X6YGJ1</accession>
<reference evidence="2" key="1">
    <citation type="submission" date="2020-08" db="EMBL/GenBank/DDBJ databases">
        <title>Multicomponent nature underlies the extraordinary mechanical properties of spider dragline silk.</title>
        <authorList>
            <person name="Kono N."/>
            <person name="Nakamura H."/>
            <person name="Mori M."/>
            <person name="Yoshida Y."/>
            <person name="Ohtoshi R."/>
            <person name="Malay A.D."/>
            <person name="Moran D.A.P."/>
            <person name="Tomita M."/>
            <person name="Numata K."/>
            <person name="Arakawa K."/>
        </authorList>
    </citation>
    <scope>NUCLEOTIDE SEQUENCE</scope>
</reference>
<proteinExistence type="predicted"/>
<feature type="region of interest" description="Disordered" evidence="1">
    <location>
        <begin position="155"/>
        <end position="210"/>
    </location>
</feature>
<dbReference type="EMBL" id="BMAV01019158">
    <property type="protein sequence ID" value="GFY71918.1"/>
    <property type="molecule type" value="Genomic_DNA"/>
</dbReference>